<evidence type="ECO:0000313" key="3">
    <source>
        <dbReference type="EMBL" id="KAK7680776.1"/>
    </source>
</evidence>
<keyword evidence="4" id="KW-1185">Reference proteome</keyword>
<feature type="compositionally biased region" description="Basic residues" evidence="1">
    <location>
        <begin position="151"/>
        <end position="163"/>
    </location>
</feature>
<dbReference type="Proteomes" id="UP001385951">
    <property type="component" value="Unassembled WGS sequence"/>
</dbReference>
<dbReference type="AlphaFoldDB" id="A0AAW0FTS1"/>
<protein>
    <recommendedName>
        <fullName evidence="2">DUF6589 domain-containing protein</fullName>
    </recommendedName>
</protein>
<feature type="region of interest" description="Disordered" evidence="1">
    <location>
        <begin position="151"/>
        <end position="179"/>
    </location>
</feature>
<evidence type="ECO:0000313" key="4">
    <source>
        <dbReference type="Proteomes" id="UP001385951"/>
    </source>
</evidence>
<name>A0AAW0FTS1_9APHY</name>
<dbReference type="Pfam" id="PF20231">
    <property type="entry name" value="DUF6589"/>
    <property type="match status" value="1"/>
</dbReference>
<organism evidence="3 4">
    <name type="scientific">Cerrena zonata</name>
    <dbReference type="NCBI Taxonomy" id="2478898"/>
    <lineage>
        <taxon>Eukaryota</taxon>
        <taxon>Fungi</taxon>
        <taxon>Dikarya</taxon>
        <taxon>Basidiomycota</taxon>
        <taxon>Agaricomycotina</taxon>
        <taxon>Agaricomycetes</taxon>
        <taxon>Polyporales</taxon>
        <taxon>Cerrenaceae</taxon>
        <taxon>Cerrena</taxon>
    </lineage>
</organism>
<accession>A0AAW0FTS1</accession>
<comment type="caution">
    <text evidence="3">The sequence shown here is derived from an EMBL/GenBank/DDBJ whole genome shotgun (WGS) entry which is preliminary data.</text>
</comment>
<gene>
    <name evidence="3" type="ORF">QCA50_016084</name>
</gene>
<evidence type="ECO:0000259" key="2">
    <source>
        <dbReference type="Pfam" id="PF20231"/>
    </source>
</evidence>
<dbReference type="EMBL" id="JASBNA010000046">
    <property type="protein sequence ID" value="KAK7680776.1"/>
    <property type="molecule type" value="Genomic_DNA"/>
</dbReference>
<feature type="domain" description="DUF6589" evidence="2">
    <location>
        <begin position="386"/>
        <end position="742"/>
    </location>
</feature>
<reference evidence="3 4" key="1">
    <citation type="submission" date="2022-09" db="EMBL/GenBank/DDBJ databases">
        <authorList>
            <person name="Palmer J.M."/>
        </authorList>
    </citation>
    <scope>NUCLEOTIDE SEQUENCE [LARGE SCALE GENOMIC DNA]</scope>
    <source>
        <strain evidence="3 4">DSM 7382</strain>
    </source>
</reference>
<proteinExistence type="predicted"/>
<evidence type="ECO:0000256" key="1">
    <source>
        <dbReference type="SAM" id="MobiDB-lite"/>
    </source>
</evidence>
<sequence>MPLGLDQVISILNFLHDQHSSLLDLIISILQNPALFAHHRAVEPIGSNVTALLVAICESSCCGTDAVRWMYGYVNDRYAEQVVALTNKGAGWHFSASNTRIEQVEAFNLVAMANTMQAIAPELYNLIGHLLAADERTNEIREARRLARIKKTKDHQKYRRGRAQMHDESDSGESDSSDIYWEDMPGELEDVGGMSGTSAEDIEDRPTFIRERIVLIRRVTCLSIFMQSSNQQCNALQSMVGLYLHTCHVSEATLDLLARMGCSISTPSVNKAITSLSAQSSEVIERIGRTLLTSFVFDNLDADIKRLVPTAENPNSTLIHITAGMLIPLEHGITLDDLQCSDELWKKSKLNPYAIPDDLPPNPDVYKLMRIHEERERHPSGLLRRTRFNAWVILYTLVHHGPGYFRKFRRELGKPEVIEQIPLVKTRQIPVRAMDINPSTVGGNGDVLTDLFRQAGIGDPTEDGQNHVQPIGNTIILVHGDLGTGERLESLAHSRSLEGTPLRRFQMVIFVLGLFHLKMACADALWRIFIQPKASHDDPNSLFRHVGQIRPRETGKFQNDPGFRRMHEIIQHVGIASRLDFWRDKVVKLPGGYQNLQEFAESNPSWETLKKLANELAAGQVAGSNLNKLRKQPQNERDIERENLLLRQRYFLLYEEITYAMNVGDIGRVEDCFMPWVFIFRGCGKHKYASHMIKYLHNVHFVYPDGLKKAIRMNILCNPTGEAGKLRANDWLQEHDNLFTKASGQILSD</sequence>
<feature type="compositionally biased region" description="Acidic residues" evidence="1">
    <location>
        <begin position="170"/>
        <end position="179"/>
    </location>
</feature>
<dbReference type="InterPro" id="IPR046496">
    <property type="entry name" value="DUF6589"/>
</dbReference>